<keyword evidence="3" id="KW-1185">Reference proteome</keyword>
<dbReference type="PANTHER" id="PTHR34614">
    <property type="match status" value="1"/>
</dbReference>
<sequence length="539" mass="62007">MACISRQNVGKYIYLYESVSFRDQDGRPRNKKVSIGKIDPVTGKPVFKKEYLERMAAAGTPIEQEAPSIPRETLEIARNILASNKRYGSMCLFLKLANSINLLPLLQNAFSVQFREIFTLACFLVESQEPLLYCKEWLSQTESMPLLNSTLSSQRISELLTAMTENQRDEFYSSWIEQAQENEFIALDITSISSYSQLLESSEWGYNRDHEDLPQINLCMLFGEGSRLPIYQTSYRGSLKDVTTLRTALEEVTSLIPGCAIRIVMDKGFYSRKNIDEMLNPDRPVHFLVSVPFTSALAKKQVESVQKDIHDLDYTIPTPDGGIQGIHKVRTWHTDKRNAKLHVHIYLNSVRQVTERTKLYTYITELKREALKNPVNPQYTAEFKKYLIIRNASKSSEGLTVNVRKDVIAKKMQTCGWMVLLSDSVDNAEEALTIYRAKDVVEKSFSRLKNTLDLNRLRVHNDERMENKLFISFIALLLISELHQRMLRGGLYKTYTMHELLLKVRKLRVARLNGKRIVQPISKEQHEIFKALGFEDPVG</sequence>
<dbReference type="NCBIfam" id="NF033559">
    <property type="entry name" value="transpos_IS1634"/>
    <property type="match status" value="1"/>
</dbReference>
<dbReference type="InterPro" id="IPR002559">
    <property type="entry name" value="Transposase_11"/>
</dbReference>
<protein>
    <submittedName>
        <fullName evidence="2">Transposase</fullName>
    </submittedName>
</protein>
<evidence type="ECO:0000313" key="3">
    <source>
        <dbReference type="Proteomes" id="UP000182958"/>
    </source>
</evidence>
<dbReference type="PANTHER" id="PTHR34614:SF2">
    <property type="entry name" value="TRANSPOSASE IS4-LIKE DOMAIN-CONTAINING PROTEIN"/>
    <property type="match status" value="1"/>
</dbReference>
<dbReference type="InterPro" id="IPR012337">
    <property type="entry name" value="RNaseH-like_sf"/>
</dbReference>
<dbReference type="InterPro" id="IPR047654">
    <property type="entry name" value="IS1634_transpos"/>
</dbReference>
<gene>
    <name evidence="2" type="ORF">SAMN02910323_1645</name>
</gene>
<proteinExistence type="predicted"/>
<name>A0A1K1NYX7_SELRU</name>
<accession>A0A1K1NYX7</accession>
<reference evidence="3" key="1">
    <citation type="submission" date="2016-11" db="EMBL/GenBank/DDBJ databases">
        <authorList>
            <person name="Varghese N."/>
            <person name="Submissions S."/>
        </authorList>
    </citation>
    <scope>NUCLEOTIDE SEQUENCE [LARGE SCALE GENOMIC DNA]</scope>
    <source>
        <strain evidence="3">C3</strain>
    </source>
</reference>
<dbReference type="EMBL" id="FPJA01000007">
    <property type="protein sequence ID" value="SFW40524.1"/>
    <property type="molecule type" value="Genomic_DNA"/>
</dbReference>
<dbReference type="GO" id="GO:0003677">
    <property type="term" value="F:DNA binding"/>
    <property type="evidence" value="ECO:0007669"/>
    <property type="project" value="InterPro"/>
</dbReference>
<feature type="domain" description="Transposase IS4-like" evidence="1">
    <location>
        <begin position="183"/>
        <end position="478"/>
    </location>
</feature>
<dbReference type="Proteomes" id="UP000182958">
    <property type="component" value="Unassembled WGS sequence"/>
</dbReference>
<dbReference type="Pfam" id="PF01609">
    <property type="entry name" value="DDE_Tnp_1"/>
    <property type="match status" value="1"/>
</dbReference>
<dbReference type="GO" id="GO:0004803">
    <property type="term" value="F:transposase activity"/>
    <property type="evidence" value="ECO:0007669"/>
    <property type="project" value="InterPro"/>
</dbReference>
<dbReference type="RefSeq" id="WP_072306237.1">
    <property type="nucleotide sequence ID" value="NZ_FPJA01000007.1"/>
</dbReference>
<dbReference type="GO" id="GO:0006313">
    <property type="term" value="P:DNA transposition"/>
    <property type="evidence" value="ECO:0007669"/>
    <property type="project" value="InterPro"/>
</dbReference>
<evidence type="ECO:0000313" key="2">
    <source>
        <dbReference type="EMBL" id="SFW40524.1"/>
    </source>
</evidence>
<dbReference type="AlphaFoldDB" id="A0A1K1NYX7"/>
<organism evidence="2 3">
    <name type="scientific">Selenomonas ruminantium</name>
    <dbReference type="NCBI Taxonomy" id="971"/>
    <lineage>
        <taxon>Bacteria</taxon>
        <taxon>Bacillati</taxon>
        <taxon>Bacillota</taxon>
        <taxon>Negativicutes</taxon>
        <taxon>Selenomonadales</taxon>
        <taxon>Selenomonadaceae</taxon>
        <taxon>Selenomonas</taxon>
    </lineage>
</organism>
<evidence type="ECO:0000259" key="1">
    <source>
        <dbReference type="Pfam" id="PF01609"/>
    </source>
</evidence>
<dbReference type="SUPFAM" id="SSF53098">
    <property type="entry name" value="Ribonuclease H-like"/>
    <property type="match status" value="1"/>
</dbReference>